<keyword evidence="2" id="KW-0472">Membrane</keyword>
<dbReference type="RefSeq" id="WP_161765482.1">
    <property type="nucleotide sequence ID" value="NZ_JAAATW010000001.1"/>
</dbReference>
<name>A0ABW9Y1W8_9RHOB</name>
<organism evidence="3 4">
    <name type="scientific">Paragemmobacter ruber</name>
    <dbReference type="NCBI Taxonomy" id="1985673"/>
    <lineage>
        <taxon>Bacteria</taxon>
        <taxon>Pseudomonadati</taxon>
        <taxon>Pseudomonadota</taxon>
        <taxon>Alphaproteobacteria</taxon>
        <taxon>Rhodobacterales</taxon>
        <taxon>Paracoccaceae</taxon>
        <taxon>Paragemmobacter</taxon>
    </lineage>
</organism>
<feature type="transmembrane region" description="Helical" evidence="2">
    <location>
        <begin position="433"/>
        <end position="456"/>
    </location>
</feature>
<dbReference type="Proteomes" id="UP001517376">
    <property type="component" value="Unassembled WGS sequence"/>
</dbReference>
<evidence type="ECO:0000313" key="3">
    <source>
        <dbReference type="EMBL" id="NBE06486.1"/>
    </source>
</evidence>
<proteinExistence type="predicted"/>
<feature type="compositionally biased region" description="Low complexity" evidence="1">
    <location>
        <begin position="257"/>
        <end position="268"/>
    </location>
</feature>
<dbReference type="EMBL" id="JAAATW010000001">
    <property type="protein sequence ID" value="NBE06486.1"/>
    <property type="molecule type" value="Genomic_DNA"/>
</dbReference>
<dbReference type="PANTHER" id="PTHR32309">
    <property type="entry name" value="TYROSINE-PROTEIN KINASE"/>
    <property type="match status" value="1"/>
</dbReference>
<accession>A0ABW9Y1W8</accession>
<keyword evidence="2" id="KW-0812">Transmembrane</keyword>
<evidence type="ECO:0000256" key="2">
    <source>
        <dbReference type="SAM" id="Phobius"/>
    </source>
</evidence>
<sequence>MTDVAPVQVDLPFFLSRARRWMLLFLLVFGVISGLGLLIAAALPTVYRAEALLVVESEQIPDELAASTVQTNASEQLQIIEQRVLSRDVLISLADRLRIYASEGRPGADALSAGDIVSDLRSRILIGPSTDGRNATPTDALLVRIGFDSPNPDVAAAVTNELVTLILQEDVATRVQLARQTQLFFEQEVDRLEKDLAARSIEIQSYKEQNITALPDSLMFRRQDLAVIEERMVQLDRSRRVLLDQIDRIDRLTGGQPAAEDAPADAEATSPRTGLTTRDVRRGDLVTELGYLDEEREQLVARAEELRATIAETPRVGIRLEAMERDYQNVRSQYDLAIGNLAKAEIGELIESMAKGRRISVIEQAVRPDRPYSPNRPRIALIAIVGALAAATGLIMALEMLRNVVRRPEDIVAVAGDRMVMTLPHVRTQREVVALWVAWGAIGIAVFALVAFALMFPDEVARLKAAVVDRAREMLPARLGGGF</sequence>
<comment type="caution">
    <text evidence="3">The sequence shown here is derived from an EMBL/GenBank/DDBJ whole genome shotgun (WGS) entry which is preliminary data.</text>
</comment>
<feature type="region of interest" description="Disordered" evidence="1">
    <location>
        <begin position="254"/>
        <end position="274"/>
    </location>
</feature>
<evidence type="ECO:0000313" key="4">
    <source>
        <dbReference type="Proteomes" id="UP001517376"/>
    </source>
</evidence>
<evidence type="ECO:0008006" key="5">
    <source>
        <dbReference type="Google" id="ProtNLM"/>
    </source>
</evidence>
<gene>
    <name evidence="3" type="ORF">GU920_03000</name>
</gene>
<feature type="transmembrane region" description="Helical" evidence="2">
    <location>
        <begin position="21"/>
        <end position="43"/>
    </location>
</feature>
<feature type="transmembrane region" description="Helical" evidence="2">
    <location>
        <begin position="379"/>
        <end position="398"/>
    </location>
</feature>
<reference evidence="4" key="1">
    <citation type="submission" date="2020-01" db="EMBL/GenBank/DDBJ databases">
        <title>Sphingomonas sp. strain CSW-10.</title>
        <authorList>
            <person name="Chen W.-M."/>
        </authorList>
    </citation>
    <scope>NUCLEOTIDE SEQUENCE [LARGE SCALE GENOMIC DNA]</scope>
    <source>
        <strain evidence="4">CCP-1</strain>
    </source>
</reference>
<dbReference type="PANTHER" id="PTHR32309:SF31">
    <property type="entry name" value="CAPSULAR EXOPOLYSACCHARIDE FAMILY"/>
    <property type="match status" value="1"/>
</dbReference>
<keyword evidence="2" id="KW-1133">Transmembrane helix</keyword>
<keyword evidence="4" id="KW-1185">Reference proteome</keyword>
<protein>
    <recommendedName>
        <fullName evidence="5">Polysaccharide chain length determinant N-terminal domain-containing protein</fullName>
    </recommendedName>
</protein>
<dbReference type="InterPro" id="IPR050445">
    <property type="entry name" value="Bact_polysacc_biosynth/exp"/>
</dbReference>
<evidence type="ECO:0000256" key="1">
    <source>
        <dbReference type="SAM" id="MobiDB-lite"/>
    </source>
</evidence>